<keyword evidence="1" id="KW-0732">Signal</keyword>
<feature type="signal peptide" evidence="1">
    <location>
        <begin position="1"/>
        <end position="25"/>
    </location>
</feature>
<keyword evidence="3" id="KW-1185">Reference proteome</keyword>
<reference evidence="2 3" key="1">
    <citation type="journal article" date="2023" name="G3 (Bethesda)">
        <title>A chromosome-length genome assembly and annotation of blackberry (Rubus argutus, cv. 'Hillquist').</title>
        <authorList>
            <person name="Bruna T."/>
            <person name="Aryal R."/>
            <person name="Dudchenko O."/>
            <person name="Sargent D.J."/>
            <person name="Mead D."/>
            <person name="Buti M."/>
            <person name="Cavallini A."/>
            <person name="Hytonen T."/>
            <person name="Andres J."/>
            <person name="Pham M."/>
            <person name="Weisz D."/>
            <person name="Mascagni F."/>
            <person name="Usai G."/>
            <person name="Natali L."/>
            <person name="Bassil N."/>
            <person name="Fernandez G.E."/>
            <person name="Lomsadze A."/>
            <person name="Armour M."/>
            <person name="Olukolu B."/>
            <person name="Poorten T."/>
            <person name="Britton C."/>
            <person name="Davik J."/>
            <person name="Ashrafi H."/>
            <person name="Aiden E.L."/>
            <person name="Borodovsky M."/>
            <person name="Worthington M."/>
        </authorList>
    </citation>
    <scope>NUCLEOTIDE SEQUENCE [LARGE SCALE GENOMIC DNA]</scope>
    <source>
        <strain evidence="2">PI 553951</strain>
    </source>
</reference>
<accession>A0AAW1Y963</accession>
<dbReference type="Proteomes" id="UP001457282">
    <property type="component" value="Unassembled WGS sequence"/>
</dbReference>
<comment type="caution">
    <text evidence="2">The sequence shown here is derived from an EMBL/GenBank/DDBJ whole genome shotgun (WGS) entry which is preliminary data.</text>
</comment>
<dbReference type="EMBL" id="JBEDUW010000002">
    <property type="protein sequence ID" value="KAK9945040.1"/>
    <property type="molecule type" value="Genomic_DNA"/>
</dbReference>
<name>A0AAW1Y963_RUBAR</name>
<protein>
    <submittedName>
        <fullName evidence="2">Uncharacterized protein</fullName>
    </submittedName>
</protein>
<evidence type="ECO:0000256" key="1">
    <source>
        <dbReference type="SAM" id="SignalP"/>
    </source>
</evidence>
<organism evidence="2 3">
    <name type="scientific">Rubus argutus</name>
    <name type="common">Southern blackberry</name>
    <dbReference type="NCBI Taxonomy" id="59490"/>
    <lineage>
        <taxon>Eukaryota</taxon>
        <taxon>Viridiplantae</taxon>
        <taxon>Streptophyta</taxon>
        <taxon>Embryophyta</taxon>
        <taxon>Tracheophyta</taxon>
        <taxon>Spermatophyta</taxon>
        <taxon>Magnoliopsida</taxon>
        <taxon>eudicotyledons</taxon>
        <taxon>Gunneridae</taxon>
        <taxon>Pentapetalae</taxon>
        <taxon>rosids</taxon>
        <taxon>fabids</taxon>
        <taxon>Rosales</taxon>
        <taxon>Rosaceae</taxon>
        <taxon>Rosoideae</taxon>
        <taxon>Rosoideae incertae sedis</taxon>
        <taxon>Rubus</taxon>
    </lineage>
</organism>
<dbReference type="AlphaFoldDB" id="A0AAW1Y963"/>
<proteinExistence type="predicted"/>
<sequence>MSSSSRILLCMFLLFVTTSLLQTEATLEPSPIHDEGSPWGCDPGPCQIKCCACTVVRTRPVCAKCCEADDEKQPGGLQFSPKAAPIKLMLD</sequence>
<gene>
    <name evidence="2" type="ORF">M0R45_010572</name>
</gene>
<evidence type="ECO:0000313" key="2">
    <source>
        <dbReference type="EMBL" id="KAK9945040.1"/>
    </source>
</evidence>
<evidence type="ECO:0000313" key="3">
    <source>
        <dbReference type="Proteomes" id="UP001457282"/>
    </source>
</evidence>
<feature type="chain" id="PRO_5043318231" evidence="1">
    <location>
        <begin position="26"/>
        <end position="91"/>
    </location>
</feature>